<dbReference type="Pfam" id="PF00011">
    <property type="entry name" value="HSP20"/>
    <property type="match status" value="1"/>
</dbReference>
<name>A0A0D6Z8S4_9BACI</name>
<dbReference type="PANTHER" id="PTHR11527">
    <property type="entry name" value="HEAT-SHOCK PROTEIN 20 FAMILY MEMBER"/>
    <property type="match status" value="1"/>
</dbReference>
<proteinExistence type="inferred from homology"/>
<dbReference type="EMBL" id="JXIQ01000076">
    <property type="protein sequence ID" value="KIY22209.1"/>
    <property type="molecule type" value="Genomic_DNA"/>
</dbReference>
<dbReference type="CDD" id="cd06464">
    <property type="entry name" value="ACD_sHsps-like"/>
    <property type="match status" value="1"/>
</dbReference>
<evidence type="ECO:0000313" key="5">
    <source>
        <dbReference type="Proteomes" id="UP000032512"/>
    </source>
</evidence>
<accession>A0A0D6Z8S4</accession>
<feature type="domain" description="SHSP" evidence="3">
    <location>
        <begin position="44"/>
        <end position="156"/>
    </location>
</feature>
<evidence type="ECO:0000256" key="2">
    <source>
        <dbReference type="RuleBase" id="RU003616"/>
    </source>
</evidence>
<organism evidence="4 5">
    <name type="scientific">Mesobacillus subterraneus</name>
    <dbReference type="NCBI Taxonomy" id="285983"/>
    <lineage>
        <taxon>Bacteria</taxon>
        <taxon>Bacillati</taxon>
        <taxon>Bacillota</taxon>
        <taxon>Bacilli</taxon>
        <taxon>Bacillales</taxon>
        <taxon>Bacillaceae</taxon>
        <taxon>Mesobacillus</taxon>
    </lineage>
</organism>
<evidence type="ECO:0000256" key="1">
    <source>
        <dbReference type="PROSITE-ProRule" id="PRU00285"/>
    </source>
</evidence>
<dbReference type="PATRIC" id="fig|285983.3.peg.416"/>
<dbReference type="OrthoDB" id="1806521at2"/>
<dbReference type="RefSeq" id="WP_044393206.1">
    <property type="nucleotide sequence ID" value="NZ_JXIQ01000076.1"/>
</dbReference>
<dbReference type="PROSITE" id="PS01031">
    <property type="entry name" value="SHSP"/>
    <property type="match status" value="1"/>
</dbReference>
<dbReference type="Gene3D" id="2.60.40.790">
    <property type="match status" value="1"/>
</dbReference>
<dbReference type="InterPro" id="IPR008978">
    <property type="entry name" value="HSP20-like_chaperone"/>
</dbReference>
<comment type="similarity">
    <text evidence="1 2">Belongs to the small heat shock protein (HSP20) family.</text>
</comment>
<dbReference type="Proteomes" id="UP000032512">
    <property type="component" value="Unassembled WGS sequence"/>
</dbReference>
<keyword evidence="5" id="KW-1185">Reference proteome</keyword>
<evidence type="ECO:0000259" key="3">
    <source>
        <dbReference type="PROSITE" id="PS01031"/>
    </source>
</evidence>
<protein>
    <recommendedName>
        <fullName evidence="3">SHSP domain-containing protein</fullName>
    </recommendedName>
</protein>
<evidence type="ECO:0000313" key="4">
    <source>
        <dbReference type="EMBL" id="KIY22209.1"/>
    </source>
</evidence>
<dbReference type="InterPro" id="IPR031107">
    <property type="entry name" value="Small_HSP"/>
</dbReference>
<dbReference type="InterPro" id="IPR002068">
    <property type="entry name" value="A-crystallin/Hsp20_dom"/>
</dbReference>
<dbReference type="SUPFAM" id="SSF49764">
    <property type="entry name" value="HSP20-like chaperones"/>
    <property type="match status" value="1"/>
</dbReference>
<gene>
    <name evidence="4" type="ORF">UB32_09410</name>
</gene>
<sequence length="156" mass="17814">MAANHPDRPKRPEPLEQWFKSMNQLMQEKPVKGILQSIDDFFKHPFPPSSIAVQVNETPTEYIVTAELPGIKKEDISIDVINNSLTILVNKTEMASEKNDIAKTEMHMTSSRQVSRTIPFAHPINDRKTRASYRDGLLTIKIAKKQGKKIDIFIEE</sequence>
<dbReference type="AlphaFoldDB" id="A0A0D6Z8S4"/>
<reference evidence="4 5" key="1">
    <citation type="submission" date="2015-01" db="EMBL/GenBank/DDBJ databases">
        <title>Draft genome sequences of the supercritical CO2 tolerant bacteria Bacillus subterraneus MITOT1 and Bacillus cereus MIT0214.</title>
        <authorList>
            <person name="Peet K.C."/>
            <person name="Thompson J.R."/>
        </authorList>
    </citation>
    <scope>NUCLEOTIDE SEQUENCE [LARGE SCALE GENOMIC DNA]</scope>
    <source>
        <strain evidence="4 5">MITOT1</strain>
    </source>
</reference>
<comment type="caution">
    <text evidence="4">The sequence shown here is derived from an EMBL/GenBank/DDBJ whole genome shotgun (WGS) entry which is preliminary data.</text>
</comment>